<dbReference type="Gene3D" id="2.40.50.100">
    <property type="match status" value="1"/>
</dbReference>
<evidence type="ECO:0000256" key="16">
    <source>
        <dbReference type="ARBA" id="ARBA00049250"/>
    </source>
</evidence>
<keyword evidence="8" id="KW-0489">Methyltransferase</keyword>
<evidence type="ECO:0000256" key="8">
    <source>
        <dbReference type="ARBA" id="ARBA00022603"/>
    </source>
</evidence>
<evidence type="ECO:0000256" key="11">
    <source>
        <dbReference type="ARBA" id="ARBA00022694"/>
    </source>
</evidence>
<dbReference type="PANTHER" id="PTHR46529:SF1">
    <property type="entry name" value="TRNA WYBUTOSINE-SYNTHESIZING PROTEIN 4"/>
    <property type="match status" value="1"/>
</dbReference>
<evidence type="ECO:0000256" key="15">
    <source>
        <dbReference type="ARBA" id="ARBA00030847"/>
    </source>
</evidence>
<dbReference type="Gene3D" id="3.30.1370.10">
    <property type="entry name" value="K Homology domain, type 1"/>
    <property type="match status" value="1"/>
</dbReference>
<evidence type="ECO:0000259" key="18">
    <source>
        <dbReference type="Pfam" id="PF15985"/>
    </source>
</evidence>
<dbReference type="InterPro" id="IPR015915">
    <property type="entry name" value="Kelch-typ_b-propeller"/>
</dbReference>
<dbReference type="FunFam" id="2.40.50.140:FF:000127">
    <property type="entry name" value="Exosome complex component RRP40"/>
    <property type="match status" value="1"/>
</dbReference>
<keyword evidence="21" id="KW-1185">Reference proteome</keyword>
<name>A0A8H8D8J8_9ASCO</name>
<dbReference type="GO" id="GO:0030488">
    <property type="term" value="P:tRNA methylation"/>
    <property type="evidence" value="ECO:0007669"/>
    <property type="project" value="TreeGrafter"/>
</dbReference>
<dbReference type="AlphaFoldDB" id="A0A8H8D8J8"/>
<dbReference type="Proteomes" id="UP000669133">
    <property type="component" value="Unassembled WGS sequence"/>
</dbReference>
<evidence type="ECO:0000313" key="21">
    <source>
        <dbReference type="Proteomes" id="UP000669133"/>
    </source>
</evidence>
<dbReference type="Gene3D" id="2.120.10.80">
    <property type="entry name" value="Kelch-type beta propeller"/>
    <property type="match status" value="1"/>
</dbReference>
<dbReference type="GO" id="GO:0003723">
    <property type="term" value="F:RNA binding"/>
    <property type="evidence" value="ECO:0007669"/>
    <property type="project" value="UniProtKB-KW"/>
</dbReference>
<dbReference type="EMBL" id="JAEOAQ010000009">
    <property type="protein sequence ID" value="KAG5416749.1"/>
    <property type="molecule type" value="Genomic_DNA"/>
</dbReference>
<feature type="region of interest" description="Disordered" evidence="17">
    <location>
        <begin position="211"/>
        <end position="245"/>
    </location>
</feature>
<keyword evidence="13" id="KW-0694">RNA-binding</keyword>
<keyword evidence="7" id="KW-0963">Cytoplasm</keyword>
<evidence type="ECO:0000256" key="5">
    <source>
        <dbReference type="ARBA" id="ARBA00012779"/>
    </source>
</evidence>
<dbReference type="GeneID" id="93654342"/>
<dbReference type="PANTHER" id="PTHR46529">
    <property type="entry name" value="TRNA WYBUTOSINE-SYNTHESIZING PROTEIN 4"/>
    <property type="match status" value="1"/>
</dbReference>
<evidence type="ECO:0000256" key="2">
    <source>
        <dbReference type="ARBA" id="ARBA00004797"/>
    </source>
</evidence>
<evidence type="ECO:0000256" key="1">
    <source>
        <dbReference type="ARBA" id="ARBA00001806"/>
    </source>
</evidence>
<dbReference type="InterPro" id="IPR007213">
    <property type="entry name" value="Ppm1/Ppm2/Tcmp"/>
</dbReference>
<keyword evidence="12" id="KW-0271">Exosome</keyword>
<comment type="catalytic activity">
    <reaction evidence="1">
        <text>7-[(3S)-3-amino-3-carboxypropyl]wyosine(37) in tRNA(Phe) + S-adenosyl-L-methionine = 7-[(3S)-(3-amino-3-methoxycarbonyl)propyl]wyosine(37) in tRNA(Phe) + S-adenosyl-L-homocysteine</text>
        <dbReference type="Rhea" id="RHEA:36903"/>
        <dbReference type="Rhea" id="RHEA-COMP:10379"/>
        <dbReference type="Rhea" id="RHEA-COMP:11844"/>
        <dbReference type="ChEBI" id="CHEBI:57856"/>
        <dbReference type="ChEBI" id="CHEBI:59789"/>
        <dbReference type="ChEBI" id="CHEBI:73543"/>
        <dbReference type="ChEBI" id="CHEBI:74275"/>
        <dbReference type="EC" id="2.1.1.290"/>
    </reaction>
</comment>
<dbReference type="SUPFAM" id="SSF54791">
    <property type="entry name" value="Eukaryotic type KH-domain (KH-domain type I)"/>
    <property type="match status" value="1"/>
</dbReference>
<feature type="region of interest" description="Disordered" evidence="17">
    <location>
        <begin position="1"/>
        <end position="25"/>
    </location>
</feature>
<feature type="region of interest" description="Disordered" evidence="17">
    <location>
        <begin position="269"/>
        <end position="303"/>
    </location>
</feature>
<dbReference type="OrthoDB" id="47172at2759"/>
<comment type="caution">
    <text evidence="20">The sequence shown here is derived from an EMBL/GenBank/DDBJ whole genome shotgun (WGS) entry which is preliminary data.</text>
</comment>
<reference evidence="20 21" key="1">
    <citation type="submission" date="2020-12" db="EMBL/GenBank/DDBJ databases">
        <title>Effect of drift, selection, and recombination on the evolution of hybrid genomes in Candida yeast pathogens.</title>
        <authorList>
            <person name="Mixao V."/>
            <person name="Ksiezopolska E."/>
            <person name="Saus E."/>
            <person name="Boekhout T."/>
            <person name="Gacser A."/>
            <person name="Gabaldon T."/>
        </authorList>
    </citation>
    <scope>NUCLEOTIDE SEQUENCE [LARGE SCALE GENOMIC DNA]</scope>
    <source>
        <strain evidence="20 21">BP57</strain>
    </source>
</reference>
<evidence type="ECO:0000256" key="7">
    <source>
        <dbReference type="ARBA" id="ARBA00022490"/>
    </source>
</evidence>
<keyword evidence="10" id="KW-0949">S-adenosyl-L-methionine</keyword>
<feature type="domain" description="Exosome complex exonuclease Rrp40 N-terminal" evidence="19">
    <location>
        <begin position="21"/>
        <end position="65"/>
    </location>
</feature>
<evidence type="ECO:0000259" key="19">
    <source>
        <dbReference type="Pfam" id="PF18311"/>
    </source>
</evidence>
<evidence type="ECO:0000256" key="10">
    <source>
        <dbReference type="ARBA" id="ARBA00022691"/>
    </source>
</evidence>
<dbReference type="GO" id="GO:0000178">
    <property type="term" value="C:exosome (RNase complex)"/>
    <property type="evidence" value="ECO:0007669"/>
    <property type="project" value="UniProtKB-KW"/>
</dbReference>
<evidence type="ECO:0000256" key="17">
    <source>
        <dbReference type="SAM" id="MobiDB-lite"/>
    </source>
</evidence>
<comment type="similarity">
    <text evidence="3">Belongs to the methyltransferase superfamily. LCMT family.</text>
</comment>
<dbReference type="SUPFAM" id="SSF117281">
    <property type="entry name" value="Kelch motif"/>
    <property type="match status" value="1"/>
</dbReference>
<keyword evidence="9" id="KW-0808">Transferase</keyword>
<dbReference type="Pfam" id="PF18311">
    <property type="entry name" value="Rrp40_N"/>
    <property type="match status" value="1"/>
</dbReference>
<feature type="domain" description="K Homology" evidence="18">
    <location>
        <begin position="159"/>
        <end position="206"/>
    </location>
</feature>
<dbReference type="Pfam" id="PF04072">
    <property type="entry name" value="LCM"/>
    <property type="match status" value="1"/>
</dbReference>
<dbReference type="Gene3D" id="2.40.50.140">
    <property type="entry name" value="Nucleic acid-binding proteins"/>
    <property type="match status" value="1"/>
</dbReference>
<dbReference type="EC" id="2.1.1.290" evidence="5"/>
<dbReference type="GO" id="GO:0008175">
    <property type="term" value="F:tRNA methyltransferase activity"/>
    <property type="evidence" value="ECO:0007669"/>
    <property type="project" value="TreeGrafter"/>
</dbReference>
<gene>
    <name evidence="20" type="ORF">I9W82_005713</name>
</gene>
<dbReference type="UniPathway" id="UPA00375"/>
<dbReference type="Gene3D" id="3.40.50.150">
    <property type="entry name" value="Vaccinia Virus protein VP39"/>
    <property type="match status" value="1"/>
</dbReference>
<evidence type="ECO:0000256" key="12">
    <source>
        <dbReference type="ARBA" id="ARBA00022835"/>
    </source>
</evidence>
<accession>A0A8H8D8J8</accession>
<evidence type="ECO:0000256" key="14">
    <source>
        <dbReference type="ARBA" id="ARBA00029750"/>
    </source>
</evidence>
<dbReference type="SUPFAM" id="SSF50249">
    <property type="entry name" value="Nucleic acid-binding proteins"/>
    <property type="match status" value="1"/>
</dbReference>
<dbReference type="Pfam" id="PF15985">
    <property type="entry name" value="KH_6"/>
    <property type="match status" value="1"/>
</dbReference>
<keyword evidence="11" id="KW-0819">tRNA processing</keyword>
<evidence type="ECO:0000313" key="20">
    <source>
        <dbReference type="EMBL" id="KAG5416749.1"/>
    </source>
</evidence>
<dbReference type="GO" id="GO:0031591">
    <property type="term" value="P:wybutosine biosynthetic process"/>
    <property type="evidence" value="ECO:0007669"/>
    <property type="project" value="TreeGrafter"/>
</dbReference>
<proteinExistence type="inferred from homology"/>
<feature type="compositionally biased region" description="Basic and acidic residues" evidence="17">
    <location>
        <begin position="281"/>
        <end position="294"/>
    </location>
</feature>
<dbReference type="InterPro" id="IPR004088">
    <property type="entry name" value="KH_dom_type_1"/>
</dbReference>
<dbReference type="Pfam" id="PF13418">
    <property type="entry name" value="Beta-prop_TYW4"/>
    <property type="match status" value="1"/>
</dbReference>
<evidence type="ECO:0000256" key="6">
    <source>
        <dbReference type="ARBA" id="ARBA00018045"/>
    </source>
</evidence>
<protein>
    <recommendedName>
        <fullName evidence="6">tRNA wybutosine-synthesizing protein 4</fullName>
        <ecNumber evidence="5">2.1.1.290</ecNumber>
        <ecNumber evidence="4">2.3.1.231</ecNumber>
    </recommendedName>
    <alternativeName>
        <fullName evidence="15">tRNA(Phe) (7-(3-amino-3-(methoxycarbonyl)propyl)wyosine(37)-N)-methoxycarbonyltransferase</fullName>
    </alternativeName>
    <alternativeName>
        <fullName evidence="14">tRNA(Phe) (7-(3-amino-3-carboxypropyl)wyosine(37)-O)-methyltransferase</fullName>
    </alternativeName>
</protein>
<evidence type="ECO:0000256" key="13">
    <source>
        <dbReference type="ARBA" id="ARBA00022884"/>
    </source>
</evidence>
<evidence type="ECO:0000256" key="4">
    <source>
        <dbReference type="ARBA" id="ARBA00012155"/>
    </source>
</evidence>
<dbReference type="RefSeq" id="XP_067545865.1">
    <property type="nucleotide sequence ID" value="XM_067694920.1"/>
</dbReference>
<dbReference type="InterPro" id="IPR036612">
    <property type="entry name" value="KH_dom_type_1_sf"/>
</dbReference>
<evidence type="ECO:0000256" key="3">
    <source>
        <dbReference type="ARBA" id="ARBA00010703"/>
    </source>
</evidence>
<comment type="pathway">
    <text evidence="2">tRNA modification; wybutosine-tRNA(Phe) biosynthesis.</text>
</comment>
<evidence type="ECO:0000256" key="9">
    <source>
        <dbReference type="ARBA" id="ARBA00022679"/>
    </source>
</evidence>
<dbReference type="Pfam" id="PF21262">
    <property type="entry name" value="RRP40_S1"/>
    <property type="match status" value="1"/>
</dbReference>
<dbReference type="InterPro" id="IPR029063">
    <property type="entry name" value="SAM-dependent_MTases_sf"/>
</dbReference>
<dbReference type="EC" id="2.3.1.231" evidence="4"/>
<organism evidence="20 21">
    <name type="scientific">Candida metapsilosis</name>
    <dbReference type="NCBI Taxonomy" id="273372"/>
    <lineage>
        <taxon>Eukaryota</taxon>
        <taxon>Fungi</taxon>
        <taxon>Dikarya</taxon>
        <taxon>Ascomycota</taxon>
        <taxon>Saccharomycotina</taxon>
        <taxon>Pichiomycetes</taxon>
        <taxon>Debaryomycetaceae</taxon>
        <taxon>Candida/Lodderomyces clade</taxon>
        <taxon>Candida</taxon>
    </lineage>
</organism>
<dbReference type="InterPro" id="IPR041054">
    <property type="entry name" value="Rrp40_N_euk"/>
</dbReference>
<sequence>MSSITVPGDKLPIEPSSSTKTKIGPGIYKDPKSQNVIPSTAGILHINHNQQQNSQLVYIESNTKRYVPHNNDLVIGTVTGSAGEYYKVSLQDYSPSVLLSFMAFPNASRKNRPNLENGQVVYARVVNDDNDSTFETELECFDASNNRESGGFGVLDDSGYVFDVSMNFARELLYNSKSPVLELLASRVQFEIAVGINGKIWLKCGEGLQNEQQQQQQKHQESGGGGGNGDGDGDIQMRNRDDSEDDIESLRARNIKNLKDTLSAVEYLRSCQNHSSKQQQRKREKDQRRKHYDDQQVQGTNNSSIVSKRSVEKLYFPTIQPELGTWFSHFVPSSRKDRRSPAINRGYWIRMESIRRTVYKIIESGYKRGECSDAGEQRGVVNVVNLGCGFDPLPFQMLSMRNEGDCAAAAAWGNGCDFKFYDIDYPDLVDEKLKLIEKSNEIKQLIGDGMKDDSMYKLNTNNYKLIGCDLKNLTQYQQIINQLFSKSKDSSGKALTIFIAEVSLAYMNPKYANPVIEISSGVHNSNFIILEQIMPDGAHNAFATKMLYHFAHLRSPIQCVESYPTKSQQLQRFKQYYKFAEVRNLFENWKLLIDDDAGDEVKRKMMQVEEFDEWEEFILFCQHYIVLHASNDETQLVYEERLNPDYQVDEEEMERFEVDEDVKLTIDDRFTNQLDLLQVKFPACSRLNGKVYLQGGLKQTRTNDTLVMDYAAGTIKKQEQSDDIPTPRMCHCLTPIGGSLILTGGRTRPSDVKDDVYKFDGESWNLVGHLDAPRARHSIVAMNDDELLIFGGFSEDATATPFILFNSTTNKVIPLDIRGEYIENLNSATMVYNQDKNEGYIYGGFNECHLPNVNDRLYKFTIDFEFNQVRLSIIMQHLMFARIGSQAQLINNGSKLLIIGGVSSETILTHATNILSLQLDNLRFKSVEIPTEVEFIQYPPILIGFGLVRLSDEVSLIVGGGAVCYSFGSCYNCVYRLEY</sequence>
<dbReference type="InterPro" id="IPR012340">
    <property type="entry name" value="NA-bd_OB-fold"/>
</dbReference>
<comment type="catalytic activity">
    <reaction evidence="16">
        <text>7-[(3S)-(3-amino-3-methoxycarbonyl)propyl]wyosine(37) in tRNA(Phe) + S-adenosyl-L-methionine + CO2 = wybutosine(37) in tRNA(Phe) + S-adenosyl-L-homocysteine + 2 H(+)</text>
        <dbReference type="Rhea" id="RHEA:37119"/>
        <dbReference type="Rhea" id="RHEA-COMP:11844"/>
        <dbReference type="Rhea" id="RHEA-COMP:11847"/>
        <dbReference type="ChEBI" id="CHEBI:15378"/>
        <dbReference type="ChEBI" id="CHEBI:16526"/>
        <dbReference type="ChEBI" id="CHEBI:57856"/>
        <dbReference type="ChEBI" id="CHEBI:59789"/>
        <dbReference type="ChEBI" id="CHEBI:73544"/>
        <dbReference type="ChEBI" id="CHEBI:74275"/>
        <dbReference type="EC" id="2.3.1.231"/>
    </reaction>
</comment>
<dbReference type="SUPFAM" id="SSF53335">
    <property type="entry name" value="S-adenosyl-L-methionine-dependent methyltransferases"/>
    <property type="match status" value="1"/>
</dbReference>